<gene>
    <name evidence="1" type="ORF">OG517_08400</name>
</gene>
<protein>
    <submittedName>
        <fullName evidence="1">Uncharacterized protein</fullName>
    </submittedName>
</protein>
<dbReference type="EMBL" id="CP108090">
    <property type="protein sequence ID" value="WUQ11444.1"/>
    <property type="molecule type" value="Genomic_DNA"/>
</dbReference>
<sequence length="270" mass="29851">MAGMRIVVCLPGEARTRLDEALAEAMAPFEIDFTRGEDWDIWDAWGICGNGTHRDGLQLLPGYEDDPRIVRDRSDEGVPGWCAGGPREAMAFAEIRAEARDTARAAWDLWRELSRSHPPAAPRRVVAGTPWRTSEEYRAGHLVDEEARAAFDAQPLVVAYREGVAALLEARRGYHLGGFLHEGAAAETVGRTGREEFAAAVSAGTPWHRHVLTLDGWWYGEDEPAVHGDCDGPDACVHRPPLPWLRGTTRTGYLEELPGDTLLVKLRCHV</sequence>
<proteinExistence type="predicted"/>
<reference evidence="1" key="1">
    <citation type="submission" date="2022-10" db="EMBL/GenBank/DDBJ databases">
        <title>The complete genomes of actinobacterial strains from the NBC collection.</title>
        <authorList>
            <person name="Joergensen T.S."/>
            <person name="Alvarez Arevalo M."/>
            <person name="Sterndorff E.B."/>
            <person name="Faurdal D."/>
            <person name="Vuksanovic O."/>
            <person name="Mourched A.-S."/>
            <person name="Charusanti P."/>
            <person name="Shaw S."/>
            <person name="Blin K."/>
            <person name="Weber T."/>
        </authorList>
    </citation>
    <scope>NUCLEOTIDE SEQUENCE</scope>
    <source>
        <strain evidence="1">NBC_00248</strain>
    </source>
</reference>
<organism evidence="1 2">
    <name type="scientific">Streptomyces virginiae</name>
    <name type="common">Streptomyces cinnamonensis</name>
    <dbReference type="NCBI Taxonomy" id="1961"/>
    <lineage>
        <taxon>Bacteria</taxon>
        <taxon>Bacillati</taxon>
        <taxon>Actinomycetota</taxon>
        <taxon>Actinomycetes</taxon>
        <taxon>Kitasatosporales</taxon>
        <taxon>Streptomycetaceae</taxon>
        <taxon>Streptomyces</taxon>
    </lineage>
</organism>
<keyword evidence="2" id="KW-1185">Reference proteome</keyword>
<evidence type="ECO:0000313" key="1">
    <source>
        <dbReference type="EMBL" id="WUQ11444.1"/>
    </source>
</evidence>
<evidence type="ECO:0000313" key="2">
    <source>
        <dbReference type="Proteomes" id="UP001432039"/>
    </source>
</evidence>
<accession>A0ABZ1T6G1</accession>
<name>A0ABZ1T6G1_STRVG</name>
<dbReference type="Proteomes" id="UP001432039">
    <property type="component" value="Chromosome"/>
</dbReference>
<dbReference type="RefSeq" id="WP_328960927.1">
    <property type="nucleotide sequence ID" value="NZ_CP108090.1"/>
</dbReference>